<feature type="signal peptide" evidence="1">
    <location>
        <begin position="1"/>
        <end position="22"/>
    </location>
</feature>
<reference evidence="2" key="1">
    <citation type="submission" date="2018-01" db="EMBL/GenBank/DDBJ databases">
        <title>An insight into the sialome of Amazonian anophelines.</title>
        <authorList>
            <person name="Ribeiro J.M."/>
            <person name="Scarpassa V."/>
            <person name="Calvo E."/>
        </authorList>
    </citation>
    <scope>NUCLEOTIDE SEQUENCE</scope>
    <source>
        <tissue evidence="2">Salivary glands</tissue>
    </source>
</reference>
<organism evidence="2">
    <name type="scientific">Anopheles braziliensis</name>
    <dbReference type="NCBI Taxonomy" id="58242"/>
    <lineage>
        <taxon>Eukaryota</taxon>
        <taxon>Metazoa</taxon>
        <taxon>Ecdysozoa</taxon>
        <taxon>Arthropoda</taxon>
        <taxon>Hexapoda</taxon>
        <taxon>Insecta</taxon>
        <taxon>Pterygota</taxon>
        <taxon>Neoptera</taxon>
        <taxon>Endopterygota</taxon>
        <taxon>Diptera</taxon>
        <taxon>Nematocera</taxon>
        <taxon>Culicoidea</taxon>
        <taxon>Culicidae</taxon>
        <taxon>Anophelinae</taxon>
        <taxon>Anopheles</taxon>
    </lineage>
</organism>
<dbReference type="AlphaFoldDB" id="A0A2M3ZTD3"/>
<evidence type="ECO:0000256" key="1">
    <source>
        <dbReference type="SAM" id="SignalP"/>
    </source>
</evidence>
<feature type="chain" id="PRO_5014915011" evidence="1">
    <location>
        <begin position="23"/>
        <end position="66"/>
    </location>
</feature>
<proteinExistence type="predicted"/>
<evidence type="ECO:0000313" key="2">
    <source>
        <dbReference type="EMBL" id="MBW31827.1"/>
    </source>
</evidence>
<dbReference type="EMBL" id="GGFM01011076">
    <property type="protein sequence ID" value="MBW31827.1"/>
    <property type="molecule type" value="Transcribed_RNA"/>
</dbReference>
<accession>A0A2M3ZTD3</accession>
<keyword evidence="1" id="KW-0732">Signal</keyword>
<name>A0A2M3ZTD3_9DIPT</name>
<protein>
    <submittedName>
        <fullName evidence="2">Putative secreted peptide</fullName>
    </submittedName>
</protein>
<sequence>MLHHHIAHLYGWRRLVAHLVAASMTLSRHYPCSNFVRRMSAKNEKNSIGTNSELIVVCGGPRLDPD</sequence>